<dbReference type="EMBL" id="JANAVB010040015">
    <property type="protein sequence ID" value="KAJ6799105.1"/>
    <property type="molecule type" value="Genomic_DNA"/>
</dbReference>
<organism evidence="1 4">
    <name type="scientific">Iris pallida</name>
    <name type="common">Sweet iris</name>
    <dbReference type="NCBI Taxonomy" id="29817"/>
    <lineage>
        <taxon>Eukaryota</taxon>
        <taxon>Viridiplantae</taxon>
        <taxon>Streptophyta</taxon>
        <taxon>Embryophyta</taxon>
        <taxon>Tracheophyta</taxon>
        <taxon>Spermatophyta</taxon>
        <taxon>Magnoliopsida</taxon>
        <taxon>Liliopsida</taxon>
        <taxon>Asparagales</taxon>
        <taxon>Iridaceae</taxon>
        <taxon>Iridoideae</taxon>
        <taxon>Irideae</taxon>
        <taxon>Iris</taxon>
    </lineage>
</organism>
<proteinExistence type="predicted"/>
<dbReference type="EMBL" id="JANAVB010042018">
    <property type="protein sequence ID" value="KAJ6795139.1"/>
    <property type="molecule type" value="Genomic_DNA"/>
</dbReference>
<evidence type="ECO:0000313" key="1">
    <source>
        <dbReference type="EMBL" id="KAJ6793896.1"/>
    </source>
</evidence>
<name>A0AAX6DQC8_IRIPA</name>
<reference evidence="1" key="2">
    <citation type="submission" date="2023-04" db="EMBL/GenBank/DDBJ databases">
        <authorList>
            <person name="Bruccoleri R.E."/>
            <person name="Oakeley E.J."/>
            <person name="Faust A.-M."/>
            <person name="Dessus-Babus S."/>
            <person name="Altorfer M."/>
            <person name="Burckhardt D."/>
            <person name="Oertli M."/>
            <person name="Naumann U."/>
            <person name="Petersen F."/>
            <person name="Wong J."/>
        </authorList>
    </citation>
    <scope>NUCLEOTIDE SEQUENCE</scope>
    <source>
        <strain evidence="1">GSM-AAB239-AS_SAM_17_03QT</strain>
        <tissue evidence="1">Leaf</tissue>
    </source>
</reference>
<sequence length="53" mass="5825">MLFSLISVPPPNSSQGQECSLLDITSQATRLFTLGIYRLLRKLSQVLPAGHII</sequence>
<gene>
    <name evidence="3" type="ORF">M6B38_209480</name>
    <name evidence="2" type="ORF">M6B38_227270</name>
    <name evidence="1" type="ORF">M6B38_232920</name>
</gene>
<comment type="caution">
    <text evidence="1">The sequence shown here is derived from an EMBL/GenBank/DDBJ whole genome shotgun (WGS) entry which is preliminary data.</text>
</comment>
<reference evidence="1" key="1">
    <citation type="journal article" date="2023" name="GigaByte">
        <title>Genome assembly of the bearded iris, Iris pallida Lam.</title>
        <authorList>
            <person name="Bruccoleri R.E."/>
            <person name="Oakeley E.J."/>
            <person name="Faust A.M.E."/>
            <person name="Altorfer M."/>
            <person name="Dessus-Babus S."/>
            <person name="Burckhardt D."/>
            <person name="Oertli M."/>
            <person name="Naumann U."/>
            <person name="Petersen F."/>
            <person name="Wong J."/>
        </authorList>
    </citation>
    <scope>NUCLEOTIDE SEQUENCE</scope>
    <source>
        <strain evidence="1">GSM-AAB239-AS_SAM_17_03QT</strain>
    </source>
</reference>
<dbReference type="EMBL" id="JANAVB010042618">
    <property type="protein sequence ID" value="KAJ6793896.1"/>
    <property type="molecule type" value="Genomic_DNA"/>
</dbReference>
<protein>
    <submittedName>
        <fullName evidence="1">Uncharacterized protein</fullName>
    </submittedName>
</protein>
<evidence type="ECO:0000313" key="4">
    <source>
        <dbReference type="Proteomes" id="UP001140949"/>
    </source>
</evidence>
<evidence type="ECO:0000313" key="2">
    <source>
        <dbReference type="EMBL" id="KAJ6795139.1"/>
    </source>
</evidence>
<evidence type="ECO:0000313" key="3">
    <source>
        <dbReference type="EMBL" id="KAJ6799105.1"/>
    </source>
</evidence>
<keyword evidence="4" id="KW-1185">Reference proteome</keyword>
<dbReference type="Proteomes" id="UP001140949">
    <property type="component" value="Unassembled WGS sequence"/>
</dbReference>
<accession>A0AAX6DQC8</accession>
<dbReference type="AlphaFoldDB" id="A0AAX6DQC8"/>